<dbReference type="Pfam" id="PF00441">
    <property type="entry name" value="Acyl-CoA_dh_1"/>
    <property type="match status" value="1"/>
</dbReference>
<dbReference type="Gene3D" id="2.40.110.20">
    <property type="match status" value="1"/>
</dbReference>
<keyword evidence="11" id="KW-1185">Reference proteome</keyword>
<dbReference type="InterPro" id="IPR036250">
    <property type="entry name" value="AcylCo_DH-like_C"/>
</dbReference>
<dbReference type="PANTHER" id="PTHR42707:SF3">
    <property type="entry name" value="ACYL-COA DEHYDROGENASE AIDB-RELATED"/>
    <property type="match status" value="1"/>
</dbReference>
<evidence type="ECO:0000256" key="4">
    <source>
        <dbReference type="ARBA" id="ARBA00022827"/>
    </source>
</evidence>
<evidence type="ECO:0000256" key="3">
    <source>
        <dbReference type="ARBA" id="ARBA00022630"/>
    </source>
</evidence>
<dbReference type="Gene3D" id="1.20.140.10">
    <property type="entry name" value="Butyryl-CoA Dehydrogenase, subunit A, domain 3"/>
    <property type="match status" value="1"/>
</dbReference>
<evidence type="ECO:0000313" key="10">
    <source>
        <dbReference type="EMBL" id="MDX8153795.1"/>
    </source>
</evidence>
<feature type="region of interest" description="Disordered" evidence="6">
    <location>
        <begin position="1"/>
        <end position="23"/>
    </location>
</feature>
<evidence type="ECO:0000259" key="9">
    <source>
        <dbReference type="Pfam" id="PF18158"/>
    </source>
</evidence>
<dbReference type="InterPro" id="IPR009100">
    <property type="entry name" value="AcylCoA_DH/oxidase_NM_dom_sf"/>
</dbReference>
<dbReference type="PROSITE" id="PS00072">
    <property type="entry name" value="ACYL_COA_DH_1"/>
    <property type="match status" value="1"/>
</dbReference>
<evidence type="ECO:0000256" key="5">
    <source>
        <dbReference type="RuleBase" id="RU362125"/>
    </source>
</evidence>
<keyword evidence="3 5" id="KW-0285">Flavoprotein</keyword>
<dbReference type="InterPro" id="IPR052904">
    <property type="entry name" value="Acyl-CoA_dehydrogenase-like"/>
</dbReference>
<dbReference type="InterPro" id="IPR006091">
    <property type="entry name" value="Acyl-CoA_Oxase/DH_mid-dom"/>
</dbReference>
<comment type="similarity">
    <text evidence="2 5">Belongs to the acyl-CoA dehydrogenase family.</text>
</comment>
<dbReference type="SUPFAM" id="SSF47203">
    <property type="entry name" value="Acyl-CoA dehydrogenase C-terminal domain-like"/>
    <property type="match status" value="1"/>
</dbReference>
<reference evidence="10 11" key="1">
    <citation type="submission" date="2023-11" db="EMBL/GenBank/DDBJ databases">
        <authorList>
            <person name="Xu M."/>
            <person name="Jiang T."/>
        </authorList>
    </citation>
    <scope>NUCLEOTIDE SEQUENCE [LARGE SCALE GENOMIC DNA]</scope>
    <source>
        <strain evidence="10 11">SD</strain>
    </source>
</reference>
<evidence type="ECO:0000256" key="6">
    <source>
        <dbReference type="SAM" id="MobiDB-lite"/>
    </source>
</evidence>
<accession>A0ABU4VQP8</accession>
<organism evidence="10 11">
    <name type="scientific">Patulibacter brassicae</name>
    <dbReference type="NCBI Taxonomy" id="1705717"/>
    <lineage>
        <taxon>Bacteria</taxon>
        <taxon>Bacillati</taxon>
        <taxon>Actinomycetota</taxon>
        <taxon>Thermoleophilia</taxon>
        <taxon>Solirubrobacterales</taxon>
        <taxon>Patulibacteraceae</taxon>
        <taxon>Patulibacter</taxon>
    </lineage>
</organism>
<evidence type="ECO:0000259" key="8">
    <source>
        <dbReference type="Pfam" id="PF02770"/>
    </source>
</evidence>
<gene>
    <name evidence="10" type="ORF">SK069_19515</name>
</gene>
<evidence type="ECO:0000256" key="1">
    <source>
        <dbReference type="ARBA" id="ARBA00001974"/>
    </source>
</evidence>
<feature type="domain" description="Acyl-CoA oxidase/dehydrogenase middle" evidence="8">
    <location>
        <begin position="177"/>
        <end position="270"/>
    </location>
</feature>
<dbReference type="Pfam" id="PF02770">
    <property type="entry name" value="Acyl-CoA_dh_M"/>
    <property type="match status" value="1"/>
</dbReference>
<dbReference type="Pfam" id="PF18158">
    <property type="entry name" value="AidB_N"/>
    <property type="match status" value="1"/>
</dbReference>
<evidence type="ECO:0000256" key="2">
    <source>
        <dbReference type="ARBA" id="ARBA00009347"/>
    </source>
</evidence>
<proteinExistence type="inferred from homology"/>
<name>A0ABU4VQP8_9ACTN</name>
<dbReference type="PANTHER" id="PTHR42707">
    <property type="entry name" value="ACYL-COA DEHYDROGENASE"/>
    <property type="match status" value="1"/>
</dbReference>
<dbReference type="PROSITE" id="PS00073">
    <property type="entry name" value="ACYL_COA_DH_2"/>
    <property type="match status" value="1"/>
</dbReference>
<dbReference type="EMBL" id="JAXAVX010000021">
    <property type="protein sequence ID" value="MDX8153795.1"/>
    <property type="molecule type" value="Genomic_DNA"/>
</dbReference>
<feature type="domain" description="Adaptive response protein AidB N-terminal" evidence="9">
    <location>
        <begin position="16"/>
        <end position="162"/>
    </location>
</feature>
<sequence>MATTVAPELDPRTGAPPRRAGGDLLAGDRALREALEREGAGDRLDALHATGRTFADADAIDDGDACNRRTPEIVGEAEVAFDPSHHAIMRRAVEHGIAGAVWRDPSPGAHVARAAGFLMLAQVEAGSTCPMAMTHSCVPALRMDDEAAAFWEPLVSSGVYDPSERPAHEKQGALIGMALTEASGGSDLSGLTTVGAPQPDGSYLLTGEKWFVSAVQSDAFLVLARTASGISCLLVPRLREDGTPNGFRITALKDKLGNRSNPTAEVTLTDARGTLLGEEGRGVAAIMRMIGGTRTDCVLGSTAVMRLGLAEAIHHADHRPAFGRLLSDQPVMTAVLADLALEYEAAVACALWLVRLAERSRAGDAGAELVRRIAAPALKYWVCKRAPIHAGEGMECLGGFGYMEDSRLARAYREAPLMSIWEGSGNVQALDVLRAVERTPDVLDALLAELDAAAGASASLDAATAGLRSLVADRERLVADPRGLTQRIALALQAAVLVRGAPPAIADAFCATRLDAPPPAAFGVLPAGVDAAAIVARHRPEDR</sequence>
<dbReference type="SUPFAM" id="SSF56645">
    <property type="entry name" value="Acyl-CoA dehydrogenase NM domain-like"/>
    <property type="match status" value="1"/>
</dbReference>
<keyword evidence="4 5" id="KW-0274">FAD</keyword>
<dbReference type="RefSeq" id="WP_319955944.1">
    <property type="nucleotide sequence ID" value="NZ_JAXAVX010000021.1"/>
</dbReference>
<evidence type="ECO:0000259" key="7">
    <source>
        <dbReference type="Pfam" id="PF00441"/>
    </source>
</evidence>
<dbReference type="Proteomes" id="UP001277761">
    <property type="component" value="Unassembled WGS sequence"/>
</dbReference>
<evidence type="ECO:0000313" key="11">
    <source>
        <dbReference type="Proteomes" id="UP001277761"/>
    </source>
</evidence>
<comment type="cofactor">
    <cofactor evidence="1 5">
        <name>FAD</name>
        <dbReference type="ChEBI" id="CHEBI:57692"/>
    </cofactor>
</comment>
<dbReference type="InterPro" id="IPR041504">
    <property type="entry name" value="AidB_N"/>
</dbReference>
<dbReference type="InterPro" id="IPR006089">
    <property type="entry name" value="Acyl-CoA_DH_CS"/>
</dbReference>
<dbReference type="InterPro" id="IPR009075">
    <property type="entry name" value="AcylCo_DH/oxidase_C"/>
</dbReference>
<comment type="caution">
    <text evidence="10">The sequence shown here is derived from an EMBL/GenBank/DDBJ whole genome shotgun (WGS) entry which is preliminary data.</text>
</comment>
<protein>
    <submittedName>
        <fullName evidence="10">Acyl-CoA dehydrogenase family protein</fullName>
    </submittedName>
</protein>
<keyword evidence="5" id="KW-0560">Oxidoreductase</keyword>
<feature type="domain" description="Acyl-CoA dehydrogenase/oxidase C-terminal" evidence="7">
    <location>
        <begin position="280"/>
        <end position="436"/>
    </location>
</feature>